<accession>A0A917TDA9</accession>
<sequence>MKHLSDAKLIQAYKEAIELNLDKKFIELLKQELIRRNISPNKDL</sequence>
<protein>
    <recommendedName>
        <fullName evidence="3">Sporulation histidine kinase inhibitor Sda</fullName>
    </recommendedName>
</protein>
<dbReference type="InterPro" id="IPR036916">
    <property type="entry name" value="Sda_sf"/>
</dbReference>
<dbReference type="OrthoDB" id="2933732at2"/>
<dbReference type="Proteomes" id="UP000618460">
    <property type="component" value="Unassembled WGS sequence"/>
</dbReference>
<reference evidence="1" key="2">
    <citation type="submission" date="2020-09" db="EMBL/GenBank/DDBJ databases">
        <authorList>
            <person name="Sun Q."/>
            <person name="Zhou Y."/>
        </authorList>
    </citation>
    <scope>NUCLEOTIDE SEQUENCE</scope>
    <source>
        <strain evidence="1">CGMCC 1.6333</strain>
    </source>
</reference>
<reference evidence="1" key="1">
    <citation type="journal article" date="2014" name="Int. J. Syst. Evol. Microbiol.">
        <title>Complete genome sequence of Corynebacterium casei LMG S-19264T (=DSM 44701T), isolated from a smear-ripened cheese.</title>
        <authorList>
            <consortium name="US DOE Joint Genome Institute (JGI-PGF)"/>
            <person name="Walter F."/>
            <person name="Albersmeier A."/>
            <person name="Kalinowski J."/>
            <person name="Ruckert C."/>
        </authorList>
    </citation>
    <scope>NUCLEOTIDE SEQUENCE</scope>
    <source>
        <strain evidence="1">CGMCC 1.6333</strain>
    </source>
</reference>
<dbReference type="Pfam" id="PF08970">
    <property type="entry name" value="Sda"/>
    <property type="match status" value="1"/>
</dbReference>
<dbReference type="EMBL" id="BMLG01000001">
    <property type="protein sequence ID" value="GGM18693.1"/>
    <property type="molecule type" value="Genomic_DNA"/>
</dbReference>
<evidence type="ECO:0000313" key="1">
    <source>
        <dbReference type="EMBL" id="GGM18693.1"/>
    </source>
</evidence>
<dbReference type="SUPFAM" id="SSF100985">
    <property type="entry name" value="Sporulation inhibitor Sda"/>
    <property type="match status" value="1"/>
</dbReference>
<comment type="caution">
    <text evidence="1">The sequence shown here is derived from an EMBL/GenBank/DDBJ whole genome shotgun (WGS) entry which is preliminary data.</text>
</comment>
<evidence type="ECO:0008006" key="3">
    <source>
        <dbReference type="Google" id="ProtNLM"/>
    </source>
</evidence>
<name>A0A917TDA9_9BACI</name>
<dbReference type="AlphaFoldDB" id="A0A917TDA9"/>
<keyword evidence="2" id="KW-1185">Reference proteome</keyword>
<gene>
    <name evidence="1" type="ORF">GCM10011351_00610</name>
</gene>
<evidence type="ECO:0000313" key="2">
    <source>
        <dbReference type="Proteomes" id="UP000618460"/>
    </source>
</evidence>
<proteinExistence type="predicted"/>
<dbReference type="Gene3D" id="1.10.287.1100">
    <property type="entry name" value="Sporulation inhibitor A"/>
    <property type="match status" value="1"/>
</dbReference>
<organism evidence="1 2">
    <name type="scientific">Paraliobacillus quinghaiensis</name>
    <dbReference type="NCBI Taxonomy" id="470815"/>
    <lineage>
        <taxon>Bacteria</taxon>
        <taxon>Bacillati</taxon>
        <taxon>Bacillota</taxon>
        <taxon>Bacilli</taxon>
        <taxon>Bacillales</taxon>
        <taxon>Bacillaceae</taxon>
        <taxon>Paraliobacillus</taxon>
    </lineage>
</organism>
<dbReference type="InterPro" id="IPR015064">
    <property type="entry name" value="Sda"/>
</dbReference>
<dbReference type="RefSeq" id="WP_117152560.1">
    <property type="nucleotide sequence ID" value="NZ_BMLG01000001.1"/>
</dbReference>